<keyword evidence="2" id="KW-1185">Reference proteome</keyword>
<name>A0AAD9URZ0_ACRCE</name>
<proteinExistence type="predicted"/>
<organism evidence="1 2">
    <name type="scientific">Acropora cervicornis</name>
    <name type="common">Staghorn coral</name>
    <dbReference type="NCBI Taxonomy" id="6130"/>
    <lineage>
        <taxon>Eukaryota</taxon>
        <taxon>Metazoa</taxon>
        <taxon>Cnidaria</taxon>
        <taxon>Anthozoa</taxon>
        <taxon>Hexacorallia</taxon>
        <taxon>Scleractinia</taxon>
        <taxon>Astrocoeniina</taxon>
        <taxon>Acroporidae</taxon>
        <taxon>Acropora</taxon>
    </lineage>
</organism>
<evidence type="ECO:0000313" key="2">
    <source>
        <dbReference type="Proteomes" id="UP001249851"/>
    </source>
</evidence>
<protein>
    <submittedName>
        <fullName evidence="1">Uncharacterized protein</fullName>
    </submittedName>
</protein>
<reference evidence="1" key="2">
    <citation type="journal article" date="2023" name="Science">
        <title>Genomic signatures of disease resistance in endangered staghorn corals.</title>
        <authorList>
            <person name="Vollmer S.V."/>
            <person name="Selwyn J.D."/>
            <person name="Despard B.A."/>
            <person name="Roesel C.L."/>
        </authorList>
    </citation>
    <scope>NUCLEOTIDE SEQUENCE</scope>
    <source>
        <strain evidence="1">K2</strain>
    </source>
</reference>
<reference evidence="1" key="1">
    <citation type="journal article" date="2023" name="G3 (Bethesda)">
        <title>Whole genome assembly and annotation of the endangered Caribbean coral Acropora cervicornis.</title>
        <authorList>
            <person name="Selwyn J.D."/>
            <person name="Vollmer S.V."/>
        </authorList>
    </citation>
    <scope>NUCLEOTIDE SEQUENCE</scope>
    <source>
        <strain evidence="1">K2</strain>
    </source>
</reference>
<evidence type="ECO:0000313" key="1">
    <source>
        <dbReference type="EMBL" id="KAK2547683.1"/>
    </source>
</evidence>
<sequence>MLPTTAVALMVVNASLNMNGTISEQAGCDEKFRYATVELFIITELLTSQNVPINPQAEYFLHLLIMPYLFFLRRYQTATTTATNNTTPTAIPSAITTDLCKIIEGGFSADFRPAESCGGTDVISVYPMIALEYDDIISSKNYRFFLVSNIGIPDQ</sequence>
<accession>A0AAD9URZ0</accession>
<gene>
    <name evidence="1" type="ORF">P5673_032293</name>
</gene>
<comment type="caution">
    <text evidence="1">The sequence shown here is derived from an EMBL/GenBank/DDBJ whole genome shotgun (WGS) entry which is preliminary data.</text>
</comment>
<dbReference type="Proteomes" id="UP001249851">
    <property type="component" value="Unassembled WGS sequence"/>
</dbReference>
<dbReference type="EMBL" id="JARQWQ010000172">
    <property type="protein sequence ID" value="KAK2547683.1"/>
    <property type="molecule type" value="Genomic_DNA"/>
</dbReference>
<dbReference type="AlphaFoldDB" id="A0AAD9URZ0"/>